<name>A0A564U2Q8_STRCV</name>
<proteinExistence type="predicted"/>
<protein>
    <recommendedName>
        <fullName evidence="3">Phage protein</fullName>
    </recommendedName>
</protein>
<accession>A0A564U2Q8</accession>
<dbReference type="EMBL" id="CABHMZ010000037">
    <property type="protein sequence ID" value="VUX13787.1"/>
    <property type="molecule type" value="Genomic_DNA"/>
</dbReference>
<reference evidence="1 2" key="1">
    <citation type="submission" date="2019-07" db="EMBL/GenBank/DDBJ databases">
        <authorList>
            <person name="Hibberd C M."/>
            <person name="Gehrig L. J."/>
            <person name="Chang H.-W."/>
            <person name="Venkatesh S."/>
        </authorList>
    </citation>
    <scope>NUCLEOTIDE SEQUENCE [LARGE SCALE GENOMIC DNA]</scope>
    <source>
        <strain evidence="1">Streptococcus_constellatus_SS_Bg39</strain>
    </source>
</reference>
<dbReference type="OrthoDB" id="2233826at2"/>
<dbReference type="Proteomes" id="UP000385544">
    <property type="component" value="Unassembled WGS sequence"/>
</dbReference>
<evidence type="ECO:0000313" key="1">
    <source>
        <dbReference type="EMBL" id="VUX13787.1"/>
    </source>
</evidence>
<dbReference type="InterPro" id="IPR057006">
    <property type="entry name" value="Phage_TAC_19"/>
</dbReference>
<organism evidence="1 2">
    <name type="scientific">Streptococcus constellatus</name>
    <dbReference type="NCBI Taxonomy" id="76860"/>
    <lineage>
        <taxon>Bacteria</taxon>
        <taxon>Bacillati</taxon>
        <taxon>Bacillota</taxon>
        <taxon>Bacilli</taxon>
        <taxon>Lactobacillales</taxon>
        <taxon>Streptococcaceae</taxon>
        <taxon>Streptococcus</taxon>
        <taxon>Streptococcus anginosus group</taxon>
    </lineage>
</organism>
<dbReference type="AlphaFoldDB" id="A0A564U2Q8"/>
<evidence type="ECO:0000313" key="2">
    <source>
        <dbReference type="Proteomes" id="UP000385544"/>
    </source>
</evidence>
<dbReference type="NCBIfam" id="NF047360">
    <property type="entry name" value="tail_chap_PVL"/>
    <property type="match status" value="1"/>
</dbReference>
<gene>
    <name evidence="1" type="ORF">SCSS39_00212</name>
</gene>
<dbReference type="Pfam" id="PF23857">
    <property type="entry name" value="Phage_TAC_19"/>
    <property type="match status" value="1"/>
</dbReference>
<evidence type="ECO:0008006" key="3">
    <source>
        <dbReference type="Google" id="ProtNLM"/>
    </source>
</evidence>
<sequence length="113" mass="13235">MFEIKLNKGGVEKEFKKDFISVEDNLLAIEHQVRQTALYGDEKDVINPVKHRKMNEAYLQMFVDMYRKQFTVEDLKQADMSVLDTLNELYLEALGGKKEKSDEESEGEEKKEQ</sequence>
<dbReference type="RefSeq" id="WP_144211259.1">
    <property type="nucleotide sequence ID" value="NZ_CABHMZ010000037.1"/>
</dbReference>